<dbReference type="GO" id="GO:0022857">
    <property type="term" value="F:transmembrane transporter activity"/>
    <property type="evidence" value="ECO:0007669"/>
    <property type="project" value="InterPro"/>
</dbReference>
<dbReference type="EMBL" id="JAPMSZ010000011">
    <property type="protein sequence ID" value="KAJ5084940.1"/>
    <property type="molecule type" value="Genomic_DNA"/>
</dbReference>
<evidence type="ECO:0000256" key="2">
    <source>
        <dbReference type="ARBA" id="ARBA00006727"/>
    </source>
</evidence>
<dbReference type="SUPFAM" id="SSF103473">
    <property type="entry name" value="MFS general substrate transporter"/>
    <property type="match status" value="1"/>
</dbReference>
<feature type="transmembrane region" description="Helical" evidence="4">
    <location>
        <begin position="148"/>
        <end position="171"/>
    </location>
</feature>
<protein>
    <recommendedName>
        <fullName evidence="5">Major facilitator superfamily (MFS) profile domain-containing protein</fullName>
    </recommendedName>
</protein>
<sequence>MMEPKESNPRTDSLSLEAQTSIPSDQQSDARIIREKNPPAVDGGLPAWLFLAASTMLEAIVWGYAFAFGIFQDYYSTHAPFQGSGNIAVIGTCAMGIAYLVSPLVIVVMILFPSIARWLSTAGVVVMCLSLALSSFSTNVTHLILSQGIGFGTGGCFAYTPSILFLSEWFFKRKGLAFGIVWAGSGLSGVIFPLAIRWLLDKYGIQAALRVSCVALFVLAAPFLYFHRPRLPMSETACQHRLDFRFLYNKVHIIYQLGNVAEALGYFLPAIYLPMYARSLGANELLSSLTVTLVNLASVFGCVLMGFLSDRYHVTTCILISTVGTVISVFFLWGFAVTIPPLYVFCITYGLTAGGFSSTWSSASHEIQRASPSADTAVIFAFMETGRGIGNVACGPLSEVLLKGDVWRGHAWGAYGSGYGTLVVCTGTTALVGGLCVVARHLKWV</sequence>
<reference evidence="6" key="2">
    <citation type="journal article" date="2023" name="IMA Fungus">
        <title>Comparative genomic study of the Penicillium genus elucidates a diverse pangenome and 15 lateral gene transfer events.</title>
        <authorList>
            <person name="Petersen C."/>
            <person name="Sorensen T."/>
            <person name="Nielsen M.R."/>
            <person name="Sondergaard T.E."/>
            <person name="Sorensen J.L."/>
            <person name="Fitzpatrick D.A."/>
            <person name="Frisvad J.C."/>
            <person name="Nielsen K.L."/>
        </authorList>
    </citation>
    <scope>NUCLEOTIDE SEQUENCE</scope>
    <source>
        <strain evidence="6">IBT 34128</strain>
    </source>
</reference>
<feature type="transmembrane region" description="Helical" evidence="4">
    <location>
        <begin position="118"/>
        <end position="136"/>
    </location>
</feature>
<dbReference type="AlphaFoldDB" id="A0A9W9ENG3"/>
<feature type="transmembrane region" description="Helical" evidence="4">
    <location>
        <begin position="87"/>
        <end position="112"/>
    </location>
</feature>
<dbReference type="InterPro" id="IPR036259">
    <property type="entry name" value="MFS_trans_sf"/>
</dbReference>
<dbReference type="PANTHER" id="PTHR11360">
    <property type="entry name" value="MONOCARBOXYLATE TRANSPORTER"/>
    <property type="match status" value="1"/>
</dbReference>
<dbReference type="InterPro" id="IPR011701">
    <property type="entry name" value="MFS"/>
</dbReference>
<feature type="transmembrane region" description="Helical" evidence="4">
    <location>
        <begin position="177"/>
        <end position="200"/>
    </location>
</feature>
<dbReference type="PANTHER" id="PTHR11360:SF287">
    <property type="entry name" value="MFS MONOCARBOXYLATE TRANSPORTER"/>
    <property type="match status" value="1"/>
</dbReference>
<organism evidence="6 7">
    <name type="scientific">Penicillium alfredii</name>
    <dbReference type="NCBI Taxonomy" id="1506179"/>
    <lineage>
        <taxon>Eukaryota</taxon>
        <taxon>Fungi</taxon>
        <taxon>Dikarya</taxon>
        <taxon>Ascomycota</taxon>
        <taxon>Pezizomycotina</taxon>
        <taxon>Eurotiomycetes</taxon>
        <taxon>Eurotiomycetidae</taxon>
        <taxon>Eurotiales</taxon>
        <taxon>Aspergillaceae</taxon>
        <taxon>Penicillium</taxon>
    </lineage>
</organism>
<feature type="region of interest" description="Disordered" evidence="3">
    <location>
        <begin position="1"/>
        <end position="29"/>
    </location>
</feature>
<feature type="domain" description="Major facilitator superfamily (MFS) profile" evidence="5">
    <location>
        <begin position="251"/>
        <end position="445"/>
    </location>
</feature>
<dbReference type="PROSITE" id="PS50850">
    <property type="entry name" value="MFS"/>
    <property type="match status" value="1"/>
</dbReference>
<evidence type="ECO:0000313" key="6">
    <source>
        <dbReference type="EMBL" id="KAJ5084940.1"/>
    </source>
</evidence>
<keyword evidence="4" id="KW-0812">Transmembrane</keyword>
<accession>A0A9W9ENG3</accession>
<evidence type="ECO:0000256" key="3">
    <source>
        <dbReference type="SAM" id="MobiDB-lite"/>
    </source>
</evidence>
<keyword evidence="4" id="KW-1133">Transmembrane helix</keyword>
<feature type="transmembrane region" description="Helical" evidence="4">
    <location>
        <begin position="285"/>
        <end position="307"/>
    </location>
</feature>
<evidence type="ECO:0000256" key="4">
    <source>
        <dbReference type="SAM" id="Phobius"/>
    </source>
</evidence>
<evidence type="ECO:0000313" key="7">
    <source>
        <dbReference type="Proteomes" id="UP001141434"/>
    </source>
</evidence>
<dbReference type="RefSeq" id="XP_056508337.1">
    <property type="nucleotide sequence ID" value="XM_056660044.1"/>
</dbReference>
<evidence type="ECO:0000259" key="5">
    <source>
        <dbReference type="PROSITE" id="PS50850"/>
    </source>
</evidence>
<comment type="caution">
    <text evidence="6">The sequence shown here is derived from an EMBL/GenBank/DDBJ whole genome shotgun (WGS) entry which is preliminary data.</text>
</comment>
<reference evidence="6" key="1">
    <citation type="submission" date="2022-11" db="EMBL/GenBank/DDBJ databases">
        <authorList>
            <person name="Petersen C."/>
        </authorList>
    </citation>
    <scope>NUCLEOTIDE SEQUENCE</scope>
    <source>
        <strain evidence="6">IBT 34128</strain>
    </source>
</reference>
<feature type="compositionally biased region" description="Polar residues" evidence="3">
    <location>
        <begin position="10"/>
        <end position="29"/>
    </location>
</feature>
<name>A0A9W9ENG3_9EURO</name>
<keyword evidence="7" id="KW-1185">Reference proteome</keyword>
<dbReference type="GeneID" id="81399213"/>
<comment type="similarity">
    <text evidence="2">Belongs to the major facilitator superfamily. Monocarboxylate porter (TC 2.A.1.13) family.</text>
</comment>
<dbReference type="GO" id="GO:0016020">
    <property type="term" value="C:membrane"/>
    <property type="evidence" value="ECO:0007669"/>
    <property type="project" value="UniProtKB-SubCell"/>
</dbReference>
<keyword evidence="4" id="KW-0472">Membrane</keyword>
<feature type="transmembrane region" description="Helical" evidence="4">
    <location>
        <begin position="47"/>
        <end position="75"/>
    </location>
</feature>
<evidence type="ECO:0000256" key="1">
    <source>
        <dbReference type="ARBA" id="ARBA00004141"/>
    </source>
</evidence>
<dbReference type="InterPro" id="IPR050327">
    <property type="entry name" value="Proton-linked_MCT"/>
</dbReference>
<feature type="transmembrane region" description="Helical" evidence="4">
    <location>
        <begin position="207"/>
        <end position="226"/>
    </location>
</feature>
<gene>
    <name evidence="6" type="ORF">NUU61_009519</name>
</gene>
<proteinExistence type="inferred from homology"/>
<feature type="transmembrane region" description="Helical" evidence="4">
    <location>
        <begin position="419"/>
        <end position="439"/>
    </location>
</feature>
<dbReference type="OrthoDB" id="2213137at2759"/>
<dbReference type="InterPro" id="IPR020846">
    <property type="entry name" value="MFS_dom"/>
</dbReference>
<dbReference type="Proteomes" id="UP001141434">
    <property type="component" value="Unassembled WGS sequence"/>
</dbReference>
<comment type="subcellular location">
    <subcellularLocation>
        <location evidence="1">Membrane</location>
        <topology evidence="1">Multi-pass membrane protein</topology>
    </subcellularLocation>
</comment>
<dbReference type="Gene3D" id="1.20.1250.20">
    <property type="entry name" value="MFS general substrate transporter like domains"/>
    <property type="match status" value="2"/>
</dbReference>
<dbReference type="Pfam" id="PF07690">
    <property type="entry name" value="MFS_1"/>
    <property type="match status" value="1"/>
</dbReference>
<feature type="transmembrane region" description="Helical" evidence="4">
    <location>
        <begin position="253"/>
        <end position="273"/>
    </location>
</feature>